<evidence type="ECO:0000259" key="8">
    <source>
        <dbReference type="Pfam" id="PF08281"/>
    </source>
</evidence>
<protein>
    <submittedName>
        <fullName evidence="9">RNA polymerase sigma24 factor</fullName>
    </submittedName>
</protein>
<name>A0A6F8YYQ5_9ACTN</name>
<evidence type="ECO:0000256" key="2">
    <source>
        <dbReference type="ARBA" id="ARBA00023015"/>
    </source>
</evidence>
<comment type="similarity">
    <text evidence="1">Belongs to the sigma-70 factor family. ECF subfamily.</text>
</comment>
<dbReference type="SUPFAM" id="SSF88946">
    <property type="entry name" value="Sigma2 domain of RNA polymerase sigma factors"/>
    <property type="match status" value="1"/>
</dbReference>
<feature type="compositionally biased region" description="Low complexity" evidence="6">
    <location>
        <begin position="195"/>
        <end position="209"/>
    </location>
</feature>
<dbReference type="InterPro" id="IPR039425">
    <property type="entry name" value="RNA_pol_sigma-70-like"/>
</dbReference>
<proteinExistence type="inferred from homology"/>
<dbReference type="Pfam" id="PF04542">
    <property type="entry name" value="Sigma70_r2"/>
    <property type="match status" value="1"/>
</dbReference>
<dbReference type="Proteomes" id="UP000503011">
    <property type="component" value="Chromosome"/>
</dbReference>
<evidence type="ECO:0000256" key="1">
    <source>
        <dbReference type="ARBA" id="ARBA00010641"/>
    </source>
</evidence>
<dbReference type="KEGG" id="psuu:Psuf_085900"/>
<keyword evidence="10" id="KW-1185">Reference proteome</keyword>
<dbReference type="NCBIfam" id="TIGR02937">
    <property type="entry name" value="sigma70-ECF"/>
    <property type="match status" value="1"/>
</dbReference>
<evidence type="ECO:0000256" key="6">
    <source>
        <dbReference type="SAM" id="MobiDB-lite"/>
    </source>
</evidence>
<dbReference type="EMBL" id="AP022871">
    <property type="protein sequence ID" value="BCB91277.1"/>
    <property type="molecule type" value="Genomic_DNA"/>
</dbReference>
<evidence type="ECO:0000259" key="7">
    <source>
        <dbReference type="Pfam" id="PF04542"/>
    </source>
</evidence>
<dbReference type="GO" id="GO:0003677">
    <property type="term" value="F:DNA binding"/>
    <property type="evidence" value="ECO:0007669"/>
    <property type="project" value="UniProtKB-KW"/>
</dbReference>
<reference evidence="9 10" key="1">
    <citation type="submission" date="2020-03" db="EMBL/GenBank/DDBJ databases">
        <title>Whole genome shotgun sequence of Phytohabitans suffuscus NBRC 105367.</title>
        <authorList>
            <person name="Komaki H."/>
            <person name="Tamura T."/>
        </authorList>
    </citation>
    <scope>NUCLEOTIDE SEQUENCE [LARGE SCALE GENOMIC DNA]</scope>
    <source>
        <strain evidence="9 10">NBRC 105367</strain>
    </source>
</reference>
<evidence type="ECO:0000313" key="9">
    <source>
        <dbReference type="EMBL" id="BCB91277.1"/>
    </source>
</evidence>
<dbReference type="InterPro" id="IPR014284">
    <property type="entry name" value="RNA_pol_sigma-70_dom"/>
</dbReference>
<accession>A0A6F8YYQ5</accession>
<dbReference type="InterPro" id="IPR013325">
    <property type="entry name" value="RNA_pol_sigma_r2"/>
</dbReference>
<dbReference type="GO" id="GO:0016987">
    <property type="term" value="F:sigma factor activity"/>
    <property type="evidence" value="ECO:0007669"/>
    <property type="project" value="UniProtKB-KW"/>
</dbReference>
<dbReference type="InterPro" id="IPR013324">
    <property type="entry name" value="RNA_pol_sigma_r3/r4-like"/>
</dbReference>
<organism evidence="9 10">
    <name type="scientific">Phytohabitans suffuscus</name>
    <dbReference type="NCBI Taxonomy" id="624315"/>
    <lineage>
        <taxon>Bacteria</taxon>
        <taxon>Bacillati</taxon>
        <taxon>Actinomycetota</taxon>
        <taxon>Actinomycetes</taxon>
        <taxon>Micromonosporales</taxon>
        <taxon>Micromonosporaceae</taxon>
    </lineage>
</organism>
<dbReference type="NCBIfam" id="TIGR02983">
    <property type="entry name" value="SigE-fam_strep"/>
    <property type="match status" value="1"/>
</dbReference>
<gene>
    <name evidence="9" type="ORF">Psuf_085900</name>
</gene>
<dbReference type="Pfam" id="PF08281">
    <property type="entry name" value="Sigma70_r4_2"/>
    <property type="match status" value="1"/>
</dbReference>
<dbReference type="SUPFAM" id="SSF88659">
    <property type="entry name" value="Sigma3 and sigma4 domains of RNA polymerase sigma factors"/>
    <property type="match status" value="1"/>
</dbReference>
<dbReference type="InterPro" id="IPR013249">
    <property type="entry name" value="RNA_pol_sigma70_r4_t2"/>
</dbReference>
<dbReference type="GO" id="GO:0006352">
    <property type="term" value="P:DNA-templated transcription initiation"/>
    <property type="evidence" value="ECO:0007669"/>
    <property type="project" value="InterPro"/>
</dbReference>
<dbReference type="InterPro" id="IPR007627">
    <property type="entry name" value="RNA_pol_sigma70_r2"/>
</dbReference>
<dbReference type="CDD" id="cd06171">
    <property type="entry name" value="Sigma70_r4"/>
    <property type="match status" value="1"/>
</dbReference>
<feature type="region of interest" description="Disordered" evidence="6">
    <location>
        <begin position="185"/>
        <end position="218"/>
    </location>
</feature>
<feature type="domain" description="RNA polymerase sigma factor 70 region 4 type 2" evidence="8">
    <location>
        <begin position="127"/>
        <end position="174"/>
    </location>
</feature>
<dbReference type="PANTHER" id="PTHR43133:SF50">
    <property type="entry name" value="ECF RNA POLYMERASE SIGMA FACTOR SIGM"/>
    <property type="match status" value="1"/>
</dbReference>
<evidence type="ECO:0000313" key="10">
    <source>
        <dbReference type="Proteomes" id="UP000503011"/>
    </source>
</evidence>
<dbReference type="AlphaFoldDB" id="A0A6F8YYQ5"/>
<dbReference type="InterPro" id="IPR036388">
    <property type="entry name" value="WH-like_DNA-bd_sf"/>
</dbReference>
<dbReference type="PANTHER" id="PTHR43133">
    <property type="entry name" value="RNA POLYMERASE ECF-TYPE SIGMA FACTO"/>
    <property type="match status" value="1"/>
</dbReference>
<evidence type="ECO:0000256" key="4">
    <source>
        <dbReference type="ARBA" id="ARBA00023125"/>
    </source>
</evidence>
<dbReference type="Gene3D" id="1.10.10.10">
    <property type="entry name" value="Winged helix-like DNA-binding domain superfamily/Winged helix DNA-binding domain"/>
    <property type="match status" value="1"/>
</dbReference>
<keyword evidence="4" id="KW-0238">DNA-binding</keyword>
<dbReference type="Gene3D" id="1.10.1740.10">
    <property type="match status" value="1"/>
</dbReference>
<evidence type="ECO:0000256" key="5">
    <source>
        <dbReference type="ARBA" id="ARBA00023163"/>
    </source>
</evidence>
<keyword evidence="5" id="KW-0804">Transcription</keyword>
<evidence type="ECO:0000256" key="3">
    <source>
        <dbReference type="ARBA" id="ARBA00023082"/>
    </source>
</evidence>
<dbReference type="InterPro" id="IPR014325">
    <property type="entry name" value="RNA_pol_sigma-E_actinobac"/>
</dbReference>
<reference evidence="9 10" key="2">
    <citation type="submission" date="2020-03" db="EMBL/GenBank/DDBJ databases">
        <authorList>
            <person name="Ichikawa N."/>
            <person name="Kimura A."/>
            <person name="Kitahashi Y."/>
            <person name="Uohara A."/>
        </authorList>
    </citation>
    <scope>NUCLEOTIDE SEQUENCE [LARGE SCALE GENOMIC DNA]</scope>
    <source>
        <strain evidence="9 10">NBRC 105367</strain>
    </source>
</reference>
<keyword evidence="3" id="KW-0731">Sigma factor</keyword>
<keyword evidence="2" id="KW-0805">Transcription regulation</keyword>
<feature type="domain" description="RNA polymerase sigma-70 region 2" evidence="7">
    <location>
        <begin position="36"/>
        <end position="102"/>
    </location>
</feature>
<sequence length="218" mass="24155">MVGTPFVYLSVHERGRVRGEGRGQRMRDAESFDEFYRSTSARLMRFGYAVVGDLTEAQDVVQEAYTRAWQRWRTVAAHPHPEAWVRLVVSRLATDRWRRLARWRAALHRSGPPENVHPPNEDTVVVVAALRQLPVAQRQALALHYLFDLPVAEIARETGVPVGTVTSWLSRGRAGMAEALAEPATTRVATGRTGSPGARPVAGARPAVSGVWEGNDDE</sequence>